<comment type="similarity">
    <text evidence="1">Belongs to the Cyclase 1 superfamily.</text>
</comment>
<dbReference type="GO" id="GO:0019441">
    <property type="term" value="P:L-tryptophan catabolic process to kynurenine"/>
    <property type="evidence" value="ECO:0007669"/>
    <property type="project" value="InterPro"/>
</dbReference>
<dbReference type="PANTHER" id="PTHR34861:SF11">
    <property type="entry name" value="CYCLASE"/>
    <property type="match status" value="1"/>
</dbReference>
<gene>
    <name evidence="2" type="ORF">CSUB01_12167</name>
</gene>
<protein>
    <submittedName>
        <fullName evidence="2">Uncharacterized protein</fullName>
    </submittedName>
</protein>
<dbReference type="InterPro" id="IPR037175">
    <property type="entry name" value="KFase_sf"/>
</dbReference>
<dbReference type="OMA" id="RHYAYQN"/>
<dbReference type="AlphaFoldDB" id="A0A066XTL7"/>
<dbReference type="GO" id="GO:0004061">
    <property type="term" value="F:arylformamidase activity"/>
    <property type="evidence" value="ECO:0007669"/>
    <property type="project" value="InterPro"/>
</dbReference>
<sequence length="295" mass="33803">MVPDNYPSFKELPLDKTGPHGNAWGLWGPDDQLGTLNLLTDDVVARAAKENIVNGQRVSLKLLSSMLMMMSESQWSFNSQCSSQWDGFRHYAYQNEALYYMGRTAKEFSESPIPNGIQHVSRKGISGRAIFIDWYAWAQKHELDVDAFTSYEVPFSSLIEALNEQGLSKDIFRPSDNVVIRFGYLSQYESMSSEKRESLDNHYKTNKPDNIGIKPSRDLLEFLWDNKIAAICGDTRSLEVWPCKDEKWHMHEWLLAGWGMPIGELFYLEDVSQLCSSLGRYIFFLSSSPMNVTLH</sequence>
<dbReference type="Gene3D" id="3.50.30.50">
    <property type="entry name" value="Putative cyclase"/>
    <property type="match status" value="1"/>
</dbReference>
<keyword evidence="3" id="KW-1185">Reference proteome</keyword>
<dbReference type="EMBL" id="JMSE01000031">
    <property type="protein sequence ID" value="KDN72172.1"/>
    <property type="molecule type" value="Genomic_DNA"/>
</dbReference>
<name>A0A066XTL7_COLSU</name>
<evidence type="ECO:0000313" key="3">
    <source>
        <dbReference type="Proteomes" id="UP000027238"/>
    </source>
</evidence>
<accession>A0A066XTL7</accession>
<dbReference type="OrthoDB" id="5396at2759"/>
<evidence type="ECO:0000256" key="1">
    <source>
        <dbReference type="ARBA" id="ARBA00007865"/>
    </source>
</evidence>
<reference evidence="3" key="1">
    <citation type="journal article" date="2014" name="Genome Announc.">
        <title>Draft genome sequence of Colletotrichum sublineola, a destructive pathogen of cultivated sorghum.</title>
        <authorList>
            <person name="Baroncelli R."/>
            <person name="Sanz-Martin J.M."/>
            <person name="Rech G.E."/>
            <person name="Sukno S.A."/>
            <person name="Thon M.R."/>
        </authorList>
    </citation>
    <scope>NUCLEOTIDE SEQUENCE [LARGE SCALE GENOMIC DNA]</scope>
    <source>
        <strain evidence="3">TX430BB</strain>
    </source>
</reference>
<dbReference type="InterPro" id="IPR007325">
    <property type="entry name" value="KFase/CYL"/>
</dbReference>
<proteinExistence type="inferred from homology"/>
<dbReference type="HOGENOM" id="CLU_030671_1_0_1"/>
<organism evidence="2 3">
    <name type="scientific">Colletotrichum sublineola</name>
    <name type="common">Sorghum anthracnose fungus</name>
    <dbReference type="NCBI Taxonomy" id="1173701"/>
    <lineage>
        <taxon>Eukaryota</taxon>
        <taxon>Fungi</taxon>
        <taxon>Dikarya</taxon>
        <taxon>Ascomycota</taxon>
        <taxon>Pezizomycotina</taxon>
        <taxon>Sordariomycetes</taxon>
        <taxon>Hypocreomycetidae</taxon>
        <taxon>Glomerellales</taxon>
        <taxon>Glomerellaceae</taxon>
        <taxon>Colletotrichum</taxon>
        <taxon>Colletotrichum graminicola species complex</taxon>
    </lineage>
</organism>
<dbReference type="Proteomes" id="UP000027238">
    <property type="component" value="Unassembled WGS sequence"/>
</dbReference>
<comment type="caution">
    <text evidence="2">The sequence shown here is derived from an EMBL/GenBank/DDBJ whole genome shotgun (WGS) entry which is preliminary data.</text>
</comment>
<dbReference type="eggNOG" id="ENOG502QTM1">
    <property type="taxonomic scope" value="Eukaryota"/>
</dbReference>
<dbReference type="Pfam" id="PF04199">
    <property type="entry name" value="Cyclase"/>
    <property type="match status" value="1"/>
</dbReference>
<dbReference type="SUPFAM" id="SSF102198">
    <property type="entry name" value="Putative cyclase"/>
    <property type="match status" value="1"/>
</dbReference>
<dbReference type="PANTHER" id="PTHR34861">
    <property type="match status" value="1"/>
</dbReference>
<evidence type="ECO:0000313" key="2">
    <source>
        <dbReference type="EMBL" id="KDN72172.1"/>
    </source>
</evidence>